<protein>
    <submittedName>
        <fullName evidence="2">Pyridoxamine 5'-phosphate oxidase family protein</fullName>
    </submittedName>
</protein>
<dbReference type="PANTHER" id="PTHR39336:SF1">
    <property type="entry name" value="PYRIDOXAMINE PHOSPHATE OXIDASE FAMILY PROTEIN (AFU_ORTHOLOGUE AFUA_6G11440)"/>
    <property type="match status" value="1"/>
</dbReference>
<evidence type="ECO:0000313" key="2">
    <source>
        <dbReference type="EMBL" id="PSR27824.1"/>
    </source>
</evidence>
<name>A0A1R0IML4_SULTH</name>
<gene>
    <name evidence="2" type="ORF">C7B47_06940</name>
</gene>
<organism evidence="2 3">
    <name type="scientific">Sulfobacillus thermosulfidooxidans</name>
    <dbReference type="NCBI Taxonomy" id="28034"/>
    <lineage>
        <taxon>Bacteria</taxon>
        <taxon>Bacillati</taxon>
        <taxon>Bacillota</taxon>
        <taxon>Clostridia</taxon>
        <taxon>Eubacteriales</taxon>
        <taxon>Clostridiales Family XVII. Incertae Sedis</taxon>
        <taxon>Sulfobacillus</taxon>
    </lineage>
</organism>
<reference evidence="2 3" key="1">
    <citation type="journal article" date="2014" name="BMC Genomics">
        <title>Comparison of environmental and isolate Sulfobacillus genomes reveals diverse carbon, sulfur, nitrogen, and hydrogen metabolisms.</title>
        <authorList>
            <person name="Justice N.B."/>
            <person name="Norman A."/>
            <person name="Brown C.T."/>
            <person name="Singh A."/>
            <person name="Thomas B.C."/>
            <person name="Banfield J.F."/>
        </authorList>
    </citation>
    <scope>NUCLEOTIDE SEQUENCE [LARGE SCALE GENOMIC DNA]</scope>
    <source>
        <strain evidence="2">AMDSBA5</strain>
    </source>
</reference>
<dbReference type="InterPro" id="IPR011576">
    <property type="entry name" value="Pyridox_Oxase_N"/>
</dbReference>
<dbReference type="InterPro" id="IPR012349">
    <property type="entry name" value="Split_barrel_FMN-bd"/>
</dbReference>
<feature type="domain" description="Pyridoxamine 5'-phosphate oxidase N-terminal" evidence="1">
    <location>
        <begin position="9"/>
        <end position="116"/>
    </location>
</feature>
<dbReference type="AlphaFoldDB" id="A0A1R0IML4"/>
<comment type="caution">
    <text evidence="2">The sequence shown here is derived from an EMBL/GenBank/DDBJ whole genome shotgun (WGS) entry which is preliminary data.</text>
</comment>
<dbReference type="RefSeq" id="WP_076006653.1">
    <property type="nucleotide sequence ID" value="NZ_MDZD01000032.1"/>
</dbReference>
<proteinExistence type="predicted"/>
<accession>A0A1R0IML4</accession>
<dbReference type="Proteomes" id="UP000242705">
    <property type="component" value="Unassembled WGS sequence"/>
</dbReference>
<dbReference type="Pfam" id="PF01243">
    <property type="entry name" value="PNPOx_N"/>
    <property type="match status" value="1"/>
</dbReference>
<evidence type="ECO:0000259" key="1">
    <source>
        <dbReference type="Pfam" id="PF01243"/>
    </source>
</evidence>
<dbReference type="PANTHER" id="PTHR39336">
    <property type="entry name" value="PYRIDOXAMINE PHOSPHATE OXIDASE FAMILY PROTEIN (AFU_ORTHOLOGUE AFUA_6G11440)"/>
    <property type="match status" value="1"/>
</dbReference>
<sequence>MGKTFDKLLPEHEAFISRQPIFFVATAPLSAQGHVNLSPKGYDVFRIFSPTQVGYLDLTGSGNETAAHILENGRITFMFMAIDGPPQILRLYGTGYSVHPSDAQWPELSTSFPTHYPGIRQIIMATIHQVSTSCGYGVPYLSYQGDRDTLSRWAEAKGPDGIIHYQQTKNRHSLDGLPTNICPE</sequence>
<dbReference type="EMBL" id="PXYX01000010">
    <property type="protein sequence ID" value="PSR27824.1"/>
    <property type="molecule type" value="Genomic_DNA"/>
</dbReference>
<dbReference type="Gene3D" id="2.30.110.10">
    <property type="entry name" value="Electron Transport, Fmn-binding Protein, Chain A"/>
    <property type="match status" value="1"/>
</dbReference>
<evidence type="ECO:0000313" key="3">
    <source>
        <dbReference type="Proteomes" id="UP000242705"/>
    </source>
</evidence>
<dbReference type="SUPFAM" id="SSF50475">
    <property type="entry name" value="FMN-binding split barrel"/>
    <property type="match status" value="1"/>
</dbReference>